<feature type="transmembrane region" description="Helical" evidence="1">
    <location>
        <begin position="71"/>
        <end position="89"/>
    </location>
</feature>
<organism evidence="2 3">
    <name type="scientific">Streptacidiphilus pinicola</name>
    <dbReference type="NCBI Taxonomy" id="2219663"/>
    <lineage>
        <taxon>Bacteria</taxon>
        <taxon>Bacillati</taxon>
        <taxon>Actinomycetota</taxon>
        <taxon>Actinomycetes</taxon>
        <taxon>Kitasatosporales</taxon>
        <taxon>Streptomycetaceae</taxon>
        <taxon>Streptacidiphilus</taxon>
    </lineage>
</organism>
<gene>
    <name evidence="2" type="ORF">DN069_35005</name>
</gene>
<comment type="caution">
    <text evidence="2">The sequence shown here is derived from an EMBL/GenBank/DDBJ whole genome shotgun (WGS) entry which is preliminary data.</text>
</comment>
<reference evidence="2 3" key="1">
    <citation type="submission" date="2018-06" db="EMBL/GenBank/DDBJ databases">
        <title>Streptacidiphilus pinicola sp. nov., isolated from pine grove soil.</title>
        <authorList>
            <person name="Roh S.G."/>
            <person name="Park S."/>
            <person name="Kim M.-K."/>
            <person name="Yun B.-R."/>
            <person name="Park J."/>
            <person name="Kim M.J."/>
            <person name="Kim Y.S."/>
            <person name="Kim S.B."/>
        </authorList>
    </citation>
    <scope>NUCLEOTIDE SEQUENCE [LARGE SCALE GENOMIC DNA]</scope>
    <source>
        <strain evidence="2 3">MMS16-CNU450</strain>
    </source>
</reference>
<proteinExistence type="predicted"/>
<dbReference type="OrthoDB" id="3481760at2"/>
<evidence type="ECO:0000313" key="3">
    <source>
        <dbReference type="Proteomes" id="UP000248889"/>
    </source>
</evidence>
<feature type="transmembrane region" description="Helical" evidence="1">
    <location>
        <begin position="12"/>
        <end position="34"/>
    </location>
</feature>
<dbReference type="AlphaFoldDB" id="A0A2X0I7Y7"/>
<keyword evidence="1" id="KW-1133">Transmembrane helix</keyword>
<keyword evidence="1" id="KW-0812">Transmembrane</keyword>
<keyword evidence="3" id="KW-1185">Reference proteome</keyword>
<evidence type="ECO:0000256" key="1">
    <source>
        <dbReference type="SAM" id="Phobius"/>
    </source>
</evidence>
<dbReference type="RefSeq" id="WP_111507283.1">
    <property type="nucleotide sequence ID" value="NZ_QKYN01000184.1"/>
</dbReference>
<accession>A0A2X0I7Y7</accession>
<keyword evidence="1" id="KW-0472">Membrane</keyword>
<dbReference type="Proteomes" id="UP000248889">
    <property type="component" value="Unassembled WGS sequence"/>
</dbReference>
<protein>
    <submittedName>
        <fullName evidence="2">Uncharacterized protein</fullName>
    </submittedName>
</protein>
<sequence length="96" mass="10645">MSSRYRMVGPARAVAVVADIVAGILALWIVLYLLDANPANDFARWVHDAADWLSTWAHDLFTPSEGWLRTLLNYGIPALAYLVLGHLLAGRLRSLD</sequence>
<evidence type="ECO:0000313" key="2">
    <source>
        <dbReference type="EMBL" id="RAG81014.1"/>
    </source>
</evidence>
<name>A0A2X0I7Y7_9ACTN</name>
<dbReference type="EMBL" id="QKYN01000184">
    <property type="protein sequence ID" value="RAG81014.1"/>
    <property type="molecule type" value="Genomic_DNA"/>
</dbReference>